<evidence type="ECO:0000256" key="6">
    <source>
        <dbReference type="ARBA" id="ARBA00041064"/>
    </source>
</evidence>
<keyword evidence="3" id="KW-0238">DNA-binding</keyword>
<dbReference type="InterPro" id="IPR051098">
    <property type="entry name" value="NeuroDiff_E-box_TFs"/>
</dbReference>
<keyword evidence="4" id="KW-0804">Transcription</keyword>
<dbReference type="Pfam" id="PF00010">
    <property type="entry name" value="HLH"/>
    <property type="match status" value="1"/>
</dbReference>
<dbReference type="SUPFAM" id="SSF47459">
    <property type="entry name" value="HLH, helix-loop-helix DNA-binding domain"/>
    <property type="match status" value="1"/>
</dbReference>
<dbReference type="Proteomes" id="UP000694915">
    <property type="component" value="Linkage group LG1"/>
</dbReference>
<comment type="subcellular location">
    <subcellularLocation>
        <location evidence="1">Nucleus</location>
    </subcellularLocation>
</comment>
<feature type="compositionally biased region" description="Low complexity" evidence="8">
    <location>
        <begin position="338"/>
        <end position="351"/>
    </location>
</feature>
<evidence type="ECO:0000256" key="3">
    <source>
        <dbReference type="ARBA" id="ARBA00023125"/>
    </source>
</evidence>
<feature type="compositionally biased region" description="Low complexity" evidence="8">
    <location>
        <begin position="243"/>
        <end position="258"/>
    </location>
</feature>
<feature type="region of interest" description="Disordered" evidence="8">
    <location>
        <begin position="296"/>
        <end position="324"/>
    </location>
</feature>
<accession>A0ABM0L517</accession>
<evidence type="ECO:0000256" key="8">
    <source>
        <dbReference type="SAM" id="MobiDB-lite"/>
    </source>
</evidence>
<dbReference type="RefSeq" id="XP_005359108.1">
    <property type="nucleotide sequence ID" value="XM_005359051.2"/>
</dbReference>
<dbReference type="GeneID" id="101994991"/>
<sequence>MNQSQRMAPVGSDKELSDLLDFSMMFPLPVANGKGRPASLAGTQFAGSGLEDRPSSGSWGSSDQNSSSFDPSRTYSEGAHFSESHSSLPSSTFLGAGLGGKGSERSAYATFGRETSVGALSQAAFLPGELGLSNPGPLSPSGVKSGSQYYPSYPSNPRRRAADGGLDTQPKKVRKVPPGLPSSVYPPSSGDSFSRDAIAYPSAKTPSSTYPSPFYVADSSLHPSAELWSPPGQAGFGPMLGDGSSPLPLAPGSSSVGSGAFGGLQQQERMSYQLHGSEVNGTLPAVSSFSAAPGTYGGTSGHTPPVSGADSLMGTRGTTASSSGDALGKALASIYSPDHSSNNFSPSPSTPVGSPQGLPGTSQWPRAGAPSALSPSYDGGLHGLQSKMEDRLDEAIHVLRSHAVGTASDLHGLLPGHGALTTSFTGPMPLGGRHAGLVSGGHPEDGLNSGASLLHNHASLPSQPSSLPDLSQRPPDSYSGLGRAGATAGVSEIKREEKDDEEDASVADAEEDKKDLKAPRTRTSTDEVLSLEEKDLRDRERRMANNARERVRVRDINEAFRELGRMCQLHLKSDKAQTKLLILQQAVQVILGLEQQVRERNLNPKAACLKRREEEKVSGVVGDPQLALSAAHPGLGEAHNPPGHL</sequence>
<dbReference type="InterPro" id="IPR011598">
    <property type="entry name" value="bHLH_dom"/>
</dbReference>
<keyword evidence="2" id="KW-0805">Transcription regulation</keyword>
<evidence type="ECO:0000256" key="1">
    <source>
        <dbReference type="ARBA" id="ARBA00004123"/>
    </source>
</evidence>
<keyword evidence="10" id="KW-1185">Reference proteome</keyword>
<evidence type="ECO:0000313" key="11">
    <source>
        <dbReference type="RefSeq" id="XP_005359108.1"/>
    </source>
</evidence>
<name>A0ABM0L517_MICOH</name>
<dbReference type="PROSITE" id="PS50888">
    <property type="entry name" value="BHLH"/>
    <property type="match status" value="1"/>
</dbReference>
<feature type="compositionally biased region" description="Polar residues" evidence="8">
    <location>
        <begin position="142"/>
        <end position="155"/>
    </location>
</feature>
<dbReference type="Gene3D" id="4.10.280.10">
    <property type="entry name" value="Helix-loop-helix DNA-binding domain"/>
    <property type="match status" value="1"/>
</dbReference>
<dbReference type="InterPro" id="IPR036638">
    <property type="entry name" value="HLH_DNA-bd_sf"/>
</dbReference>
<evidence type="ECO:0000256" key="7">
    <source>
        <dbReference type="ARBA" id="ARBA00041234"/>
    </source>
</evidence>
<reference evidence="11" key="1">
    <citation type="submission" date="2025-08" db="UniProtKB">
        <authorList>
            <consortium name="RefSeq"/>
        </authorList>
    </citation>
    <scope>IDENTIFICATION</scope>
</reference>
<feature type="region of interest" description="Disordered" evidence="8">
    <location>
        <begin position="36"/>
        <end position="104"/>
    </location>
</feature>
<dbReference type="SMART" id="SM00353">
    <property type="entry name" value="HLH"/>
    <property type="match status" value="1"/>
</dbReference>
<feature type="domain" description="BHLH" evidence="9">
    <location>
        <begin position="540"/>
        <end position="593"/>
    </location>
</feature>
<feature type="region of interest" description="Disordered" evidence="8">
    <location>
        <begin position="128"/>
        <end position="269"/>
    </location>
</feature>
<organism evidence="10 11">
    <name type="scientific">Microtus ochrogaster</name>
    <name type="common">Prairie vole</name>
    <dbReference type="NCBI Taxonomy" id="79684"/>
    <lineage>
        <taxon>Eukaryota</taxon>
        <taxon>Metazoa</taxon>
        <taxon>Chordata</taxon>
        <taxon>Craniata</taxon>
        <taxon>Vertebrata</taxon>
        <taxon>Euteleostomi</taxon>
        <taxon>Mammalia</taxon>
        <taxon>Eutheria</taxon>
        <taxon>Euarchontoglires</taxon>
        <taxon>Glires</taxon>
        <taxon>Rodentia</taxon>
        <taxon>Myomorpha</taxon>
        <taxon>Muroidea</taxon>
        <taxon>Cricetidae</taxon>
        <taxon>Arvicolinae</taxon>
        <taxon>Microtus</taxon>
    </lineage>
</organism>
<gene>
    <name evidence="11" type="primary">Tcf3</name>
</gene>
<dbReference type="PANTHER" id="PTHR11793:SF7">
    <property type="entry name" value="TRANSCRIPTION FACTOR E2-ALPHA"/>
    <property type="match status" value="1"/>
</dbReference>
<evidence type="ECO:0000259" key="9">
    <source>
        <dbReference type="PROSITE" id="PS50888"/>
    </source>
</evidence>
<keyword evidence="5" id="KW-0539">Nucleus</keyword>
<feature type="compositionally biased region" description="Low complexity" evidence="8">
    <location>
        <begin position="55"/>
        <end position="72"/>
    </location>
</feature>
<feature type="region of interest" description="Disordered" evidence="8">
    <location>
        <begin position="425"/>
        <end position="527"/>
    </location>
</feature>
<evidence type="ECO:0000256" key="2">
    <source>
        <dbReference type="ARBA" id="ARBA00023015"/>
    </source>
</evidence>
<feature type="compositionally biased region" description="Acidic residues" evidence="8">
    <location>
        <begin position="498"/>
        <end position="510"/>
    </location>
</feature>
<evidence type="ECO:0000256" key="4">
    <source>
        <dbReference type="ARBA" id="ARBA00023163"/>
    </source>
</evidence>
<evidence type="ECO:0000256" key="5">
    <source>
        <dbReference type="ARBA" id="ARBA00023242"/>
    </source>
</evidence>
<dbReference type="CDD" id="cd18943">
    <property type="entry name" value="bHLH_E-protein_E47-like"/>
    <property type="match status" value="1"/>
</dbReference>
<dbReference type="PANTHER" id="PTHR11793">
    <property type="entry name" value="BASIC HELIX-LOOP-HELIX TRANSCRIPTION FACTOR"/>
    <property type="match status" value="1"/>
</dbReference>
<proteinExistence type="predicted"/>
<evidence type="ECO:0000313" key="10">
    <source>
        <dbReference type="Proteomes" id="UP000694915"/>
    </source>
</evidence>
<feature type="compositionally biased region" description="Low complexity" evidence="8">
    <location>
        <begin position="459"/>
        <end position="477"/>
    </location>
</feature>
<protein>
    <recommendedName>
        <fullName evidence="6">Transcription factor E2-alpha</fullName>
    </recommendedName>
    <alternativeName>
        <fullName evidence="7">Transcription factor 3</fullName>
    </alternativeName>
</protein>
<feature type="region of interest" description="Disordered" evidence="8">
    <location>
        <begin position="338"/>
        <end position="384"/>
    </location>
</feature>